<name>A0A8R1Z5C6_PRIPA</name>
<sequence length="146" mass="16148">SVAMKILLTLPLLALLLQLTLADEQARVKRDCNITGCLYCKGRGPYGDGCEFIYYDGCNATGCIRCTELGRGDGCEFVPVREKREEQTSSTNCVAHDGHEDCTICTNGVCHTTHSRKKRGSESYSKNCNNNRCTECINGSCRTYDE</sequence>
<keyword evidence="1" id="KW-0732">Signal</keyword>
<dbReference type="AlphaFoldDB" id="A0A8R1Z5C6"/>
<reference evidence="2" key="2">
    <citation type="submission" date="2022-06" db="UniProtKB">
        <authorList>
            <consortium name="EnsemblMetazoa"/>
        </authorList>
    </citation>
    <scope>IDENTIFICATION</scope>
    <source>
        <strain evidence="2">PS312</strain>
    </source>
</reference>
<evidence type="ECO:0000313" key="3">
    <source>
        <dbReference type="Proteomes" id="UP000005239"/>
    </source>
</evidence>
<feature type="signal peptide" evidence="1">
    <location>
        <begin position="1"/>
        <end position="22"/>
    </location>
</feature>
<reference evidence="3" key="1">
    <citation type="journal article" date="2008" name="Nat. Genet.">
        <title>The Pristionchus pacificus genome provides a unique perspective on nematode lifestyle and parasitism.</title>
        <authorList>
            <person name="Dieterich C."/>
            <person name="Clifton S.W."/>
            <person name="Schuster L.N."/>
            <person name="Chinwalla A."/>
            <person name="Delehaunty K."/>
            <person name="Dinkelacker I."/>
            <person name="Fulton L."/>
            <person name="Fulton R."/>
            <person name="Godfrey J."/>
            <person name="Minx P."/>
            <person name="Mitreva M."/>
            <person name="Roeseler W."/>
            <person name="Tian H."/>
            <person name="Witte H."/>
            <person name="Yang S.P."/>
            <person name="Wilson R.K."/>
            <person name="Sommer R.J."/>
        </authorList>
    </citation>
    <scope>NUCLEOTIDE SEQUENCE [LARGE SCALE GENOMIC DNA]</scope>
    <source>
        <strain evidence="3">PS312</strain>
    </source>
</reference>
<dbReference type="EnsemblMetazoa" id="PPA46536.1">
    <property type="protein sequence ID" value="PPA46536.1"/>
    <property type="gene ID" value="WBGene00304315"/>
</dbReference>
<evidence type="ECO:0000256" key="1">
    <source>
        <dbReference type="SAM" id="SignalP"/>
    </source>
</evidence>
<dbReference type="Proteomes" id="UP000005239">
    <property type="component" value="Unassembled WGS sequence"/>
</dbReference>
<evidence type="ECO:0000313" key="2">
    <source>
        <dbReference type="EnsemblMetazoa" id="PPA46536.1"/>
    </source>
</evidence>
<organism evidence="2 3">
    <name type="scientific">Pristionchus pacificus</name>
    <name type="common">Parasitic nematode worm</name>
    <dbReference type="NCBI Taxonomy" id="54126"/>
    <lineage>
        <taxon>Eukaryota</taxon>
        <taxon>Metazoa</taxon>
        <taxon>Ecdysozoa</taxon>
        <taxon>Nematoda</taxon>
        <taxon>Chromadorea</taxon>
        <taxon>Rhabditida</taxon>
        <taxon>Rhabditina</taxon>
        <taxon>Diplogasteromorpha</taxon>
        <taxon>Diplogasteroidea</taxon>
        <taxon>Neodiplogasteridae</taxon>
        <taxon>Pristionchus</taxon>
    </lineage>
</organism>
<protein>
    <submittedName>
        <fullName evidence="2">Uncharacterized protein</fullName>
    </submittedName>
</protein>
<proteinExistence type="predicted"/>
<keyword evidence="3" id="KW-1185">Reference proteome</keyword>
<accession>A0A8R1Z5C6</accession>
<gene>
    <name evidence="2" type="primary">WBGene00304315</name>
</gene>
<feature type="chain" id="PRO_5035791429" evidence="1">
    <location>
        <begin position="23"/>
        <end position="146"/>
    </location>
</feature>